<evidence type="ECO:0000313" key="2">
    <source>
        <dbReference type="Proteomes" id="UP000008281"/>
    </source>
</evidence>
<dbReference type="AlphaFoldDB" id="E3MG11"/>
<accession>E3MG11</accession>
<reference evidence="1" key="1">
    <citation type="submission" date="2007-07" db="EMBL/GenBank/DDBJ databases">
        <title>PCAP assembly of the Caenorhabditis remanei genome.</title>
        <authorList>
            <consortium name="The Caenorhabditis remanei Sequencing Consortium"/>
            <person name="Wilson R.K."/>
        </authorList>
    </citation>
    <scope>NUCLEOTIDE SEQUENCE [LARGE SCALE GENOMIC DNA]</scope>
    <source>
        <strain evidence="1">PB4641</strain>
    </source>
</reference>
<sequence length="95" mass="10248">MADVAAPDDSRDHSSDESEIRLWAERVHAAILHGAGAERPLCGRESQALCPDTTPSVQGKNGENDVESGEEIGGAPIRFAIICKKEKEKKYDDGN</sequence>
<dbReference type="Proteomes" id="UP000008281">
    <property type="component" value="Unassembled WGS sequence"/>
</dbReference>
<evidence type="ECO:0000313" key="1">
    <source>
        <dbReference type="EMBL" id="EFP01281.1"/>
    </source>
</evidence>
<keyword evidence="2" id="KW-1185">Reference proteome</keyword>
<name>E3MG11_CAERE</name>
<organism evidence="2">
    <name type="scientific">Caenorhabditis remanei</name>
    <name type="common">Caenorhabditis vulgaris</name>
    <dbReference type="NCBI Taxonomy" id="31234"/>
    <lineage>
        <taxon>Eukaryota</taxon>
        <taxon>Metazoa</taxon>
        <taxon>Ecdysozoa</taxon>
        <taxon>Nematoda</taxon>
        <taxon>Chromadorea</taxon>
        <taxon>Rhabditida</taxon>
        <taxon>Rhabditina</taxon>
        <taxon>Rhabditomorpha</taxon>
        <taxon>Rhabditoidea</taxon>
        <taxon>Rhabditidae</taxon>
        <taxon>Peloderinae</taxon>
        <taxon>Caenorhabditis</taxon>
    </lineage>
</organism>
<dbReference type="EMBL" id="DS268442">
    <property type="protein sequence ID" value="EFP01281.1"/>
    <property type="molecule type" value="Genomic_DNA"/>
</dbReference>
<dbReference type="HOGENOM" id="CLU_2374742_0_0_1"/>
<proteinExistence type="predicted"/>
<gene>
    <name evidence="1" type="ORF">CRE_24515</name>
</gene>
<protein>
    <submittedName>
        <fullName evidence="1">Uncharacterized protein</fullName>
    </submittedName>
</protein>